<dbReference type="SUPFAM" id="SSF57440">
    <property type="entry name" value="Kringle-like"/>
    <property type="match status" value="1"/>
</dbReference>
<dbReference type="OrthoDB" id="6162243at2759"/>
<feature type="domain" description="C-type lectin" evidence="6">
    <location>
        <begin position="560"/>
        <end position="672"/>
    </location>
</feature>
<comment type="caution">
    <text evidence="3">Lacks conserved residue(s) required for the propagation of feature annotation.</text>
</comment>
<feature type="domain" description="Kringle" evidence="7">
    <location>
        <begin position="380"/>
        <end position="450"/>
    </location>
</feature>
<dbReference type="PROSITE" id="PS01180">
    <property type="entry name" value="CUB"/>
    <property type="match status" value="1"/>
</dbReference>
<proteinExistence type="predicted"/>
<evidence type="ECO:0000313" key="9">
    <source>
        <dbReference type="EMBL" id="PVD31017.1"/>
    </source>
</evidence>
<gene>
    <name evidence="9" type="ORF">C0Q70_10293</name>
</gene>
<evidence type="ECO:0000259" key="8">
    <source>
        <dbReference type="PROSITE" id="PS50923"/>
    </source>
</evidence>
<dbReference type="Proteomes" id="UP000245119">
    <property type="component" value="Linkage Group LG5"/>
</dbReference>
<dbReference type="SMART" id="SM00034">
    <property type="entry name" value="CLECT"/>
    <property type="match status" value="2"/>
</dbReference>
<dbReference type="PROSITE" id="PS50041">
    <property type="entry name" value="C_TYPE_LECTIN_2"/>
    <property type="match status" value="2"/>
</dbReference>
<dbReference type="PROSITE" id="PS00021">
    <property type="entry name" value="KRINGLE_1"/>
    <property type="match status" value="1"/>
</dbReference>
<dbReference type="InterPro" id="IPR018056">
    <property type="entry name" value="Kringle_CS"/>
</dbReference>
<keyword evidence="3" id="KW-0420">Kringle</keyword>
<evidence type="ECO:0000256" key="2">
    <source>
        <dbReference type="ARBA" id="ARBA00023157"/>
    </source>
</evidence>
<dbReference type="CDD" id="cd00033">
    <property type="entry name" value="CCP"/>
    <property type="match status" value="1"/>
</dbReference>
<dbReference type="InterPro" id="IPR035914">
    <property type="entry name" value="Sperma_CUB_dom_sf"/>
</dbReference>
<feature type="disulfide bond" evidence="3">
    <location>
        <begin position="412"/>
        <end position="435"/>
    </location>
</feature>
<dbReference type="Gene3D" id="3.10.100.10">
    <property type="entry name" value="Mannose-Binding Protein A, subunit A"/>
    <property type="match status" value="3"/>
</dbReference>
<evidence type="ECO:0000259" key="6">
    <source>
        <dbReference type="PROSITE" id="PS50041"/>
    </source>
</evidence>
<dbReference type="Pfam" id="PF16977">
    <property type="entry name" value="ApeC"/>
    <property type="match status" value="1"/>
</dbReference>
<dbReference type="CDD" id="cd00041">
    <property type="entry name" value="CUB"/>
    <property type="match status" value="1"/>
</dbReference>
<dbReference type="InterPro" id="IPR050801">
    <property type="entry name" value="Ca-Dep_Lectins_ImmuneDev"/>
</dbReference>
<reference evidence="9 10" key="1">
    <citation type="submission" date="2018-04" db="EMBL/GenBank/DDBJ databases">
        <title>The genome of golden apple snail Pomacea canaliculata provides insight into stress tolerance and invasive adaptation.</title>
        <authorList>
            <person name="Liu C."/>
            <person name="Liu B."/>
            <person name="Ren Y."/>
            <person name="Zhang Y."/>
            <person name="Wang H."/>
            <person name="Li S."/>
            <person name="Jiang F."/>
            <person name="Yin L."/>
            <person name="Zhang G."/>
            <person name="Qian W."/>
            <person name="Fan W."/>
        </authorList>
    </citation>
    <scope>NUCLEOTIDE SEQUENCE [LARGE SCALE GENOMIC DNA]</scope>
    <source>
        <strain evidence="9">SZHN2017</strain>
        <tissue evidence="9">Muscle</tissue>
    </source>
</reference>
<comment type="caution">
    <text evidence="9">The sequence shown here is derived from an EMBL/GenBank/DDBJ whole genome shotgun (WGS) entry which is preliminary data.</text>
</comment>
<dbReference type="AlphaFoldDB" id="A0A2T7PC71"/>
<protein>
    <recommendedName>
        <fullName evidence="11">Metalloendopeptidase</fullName>
    </recommendedName>
</protein>
<evidence type="ECO:0000259" key="5">
    <source>
        <dbReference type="PROSITE" id="PS01180"/>
    </source>
</evidence>
<dbReference type="CDD" id="cd00037">
    <property type="entry name" value="CLECT"/>
    <property type="match status" value="1"/>
</dbReference>
<dbReference type="Gene3D" id="3.40.390.10">
    <property type="entry name" value="Collagenase (Catalytic Domain)"/>
    <property type="match status" value="1"/>
</dbReference>
<accession>A0A2T7PC71</accession>
<organism evidence="9 10">
    <name type="scientific">Pomacea canaliculata</name>
    <name type="common">Golden apple snail</name>
    <dbReference type="NCBI Taxonomy" id="400727"/>
    <lineage>
        <taxon>Eukaryota</taxon>
        <taxon>Metazoa</taxon>
        <taxon>Spiralia</taxon>
        <taxon>Lophotrochozoa</taxon>
        <taxon>Mollusca</taxon>
        <taxon>Gastropoda</taxon>
        <taxon>Caenogastropoda</taxon>
        <taxon>Architaenioglossa</taxon>
        <taxon>Ampullarioidea</taxon>
        <taxon>Ampullariidae</taxon>
        <taxon>Pomacea</taxon>
    </lineage>
</organism>
<feature type="domain" description="C-type lectin" evidence="6">
    <location>
        <begin position="781"/>
        <end position="856"/>
    </location>
</feature>
<dbReference type="InterPro" id="IPR013806">
    <property type="entry name" value="Kringle-like"/>
</dbReference>
<keyword evidence="10" id="KW-1185">Reference proteome</keyword>
<dbReference type="EMBL" id="PZQS01000005">
    <property type="protein sequence ID" value="PVD31017.1"/>
    <property type="molecule type" value="Genomic_DNA"/>
</dbReference>
<keyword evidence="1" id="KW-0732">Signal</keyword>
<evidence type="ECO:0000313" key="10">
    <source>
        <dbReference type="Proteomes" id="UP000245119"/>
    </source>
</evidence>
<name>A0A2T7PC71_POMCA</name>
<dbReference type="Pfam" id="PF00059">
    <property type="entry name" value="Lectin_C"/>
    <property type="match status" value="1"/>
</dbReference>
<dbReference type="PROSITE" id="PS50923">
    <property type="entry name" value="SUSHI"/>
    <property type="match status" value="1"/>
</dbReference>
<dbReference type="InterPro" id="IPR000436">
    <property type="entry name" value="Sushi_SCR_CCP_dom"/>
</dbReference>
<feature type="domain" description="Sushi" evidence="8">
    <location>
        <begin position="490"/>
        <end position="547"/>
    </location>
</feature>
<keyword evidence="4" id="KW-0768">Sushi</keyword>
<dbReference type="SUPFAM" id="SSF55486">
    <property type="entry name" value="Metalloproteases ('zincins'), catalytic domain"/>
    <property type="match status" value="1"/>
</dbReference>
<dbReference type="InterPro" id="IPR024079">
    <property type="entry name" value="MetalloPept_cat_dom_sf"/>
</dbReference>
<evidence type="ECO:0000259" key="7">
    <source>
        <dbReference type="PROSITE" id="PS50070"/>
    </source>
</evidence>
<dbReference type="InterPro" id="IPR016186">
    <property type="entry name" value="C-type_lectin-like/link_sf"/>
</dbReference>
<evidence type="ECO:0000256" key="1">
    <source>
        <dbReference type="ARBA" id="ARBA00022729"/>
    </source>
</evidence>
<dbReference type="SUPFAM" id="SSF56436">
    <property type="entry name" value="C-type lectin-like"/>
    <property type="match status" value="3"/>
</dbReference>
<dbReference type="InterPro" id="IPR001304">
    <property type="entry name" value="C-type_lectin-like"/>
</dbReference>
<dbReference type="PANTHER" id="PTHR22801">
    <property type="entry name" value="LITHOSTATHINE"/>
    <property type="match status" value="1"/>
</dbReference>
<dbReference type="InterPro" id="IPR000859">
    <property type="entry name" value="CUB_dom"/>
</dbReference>
<evidence type="ECO:0000256" key="3">
    <source>
        <dbReference type="PROSITE-ProRule" id="PRU00121"/>
    </source>
</evidence>
<dbReference type="SUPFAM" id="SSF57535">
    <property type="entry name" value="Complement control module/SCR domain"/>
    <property type="match status" value="1"/>
</dbReference>
<dbReference type="InterPro" id="IPR016187">
    <property type="entry name" value="CTDL_fold"/>
</dbReference>
<dbReference type="InterPro" id="IPR000001">
    <property type="entry name" value="Kringle"/>
</dbReference>
<dbReference type="Gene3D" id="2.10.70.10">
    <property type="entry name" value="Complement Module, domain 1"/>
    <property type="match status" value="1"/>
</dbReference>
<dbReference type="SUPFAM" id="SSF49854">
    <property type="entry name" value="Spermadhesin, CUB domain"/>
    <property type="match status" value="1"/>
</dbReference>
<dbReference type="PANTHER" id="PTHR22801:SF63">
    <property type="entry name" value="C-TYPE LECTIN DOMAIN-CONTAINING PROTEIN"/>
    <property type="match status" value="1"/>
</dbReference>
<sequence length="856" mass="94017">MSQTHLLTAPTGKDSTIGAMDLISRYTCIRFVERTSTTATDYNLKHNGALLLLPGGWPFVMQELCVHELGHAMGQLHEQTSSLRYGHLRINWPSVPSDMFQWGPMTLDAPTIEFLDHKPFYMMKRSHSCTSVQLGTALRLLIATLKVMPSPCLGHGMELVSVSVMMVWTQRPDARPLPLKSYKTFFTPRLAKVSNVCLSGVSDYPGGSWAMLAPDEGCPVNANLDTGRTPDNRVTWPIGDYCILPVNGCPSGFNAGYVQLENECQVSGQATTSQGSLPDGQFSQHVKQMFCCRYDGISNIPMTMANTQPIVLLSTSSSTCQAINDCGLVIELNASRPMAVFTSPNYPNNYDNLIECFYTIRSPVNTTIQLNFHDFEVEGSGSSCDDSVQVKQAKLGWHAKSDVTDGLVSNFCRNPGDGLQPWCYTDLNGCVRDYCDVCLYGRPYDTADDCATYKNQGLCPQNIPLSREKCAHTCSDQLPQLTAPPPCESQTCPAPQVPLDASPSAPLLSRYNVDDEVTFQCRFNTDNVTSRCLSDGTWSASGYVCGQCPLGWMPYSQGSLGPGCLIFFSDYYLPYSNNALRCALSGAVLAEPRTLDAANFLAYGRNTGEPVWTGLSRDANGDLRWQDGSLPVYTNWAPGQPDNTPDKKCVVMDTTMLWRTDFCNATYQAACFRPQLQCPYGYQYYEGGLGCIRASTAAKTFDAADQECRAEGAVLARLPRLDAVSYFANFRTGQSDFWVNVKNVSSGVAWSLRDTIGQRIPYSECPFGYAAVASENGVTECYLYTGLRNNISLATAYCNSLGNILAEAKTASASSFISYFRGDSIAIWFGLRYNSAVKNWVWSNGMVATNQPWKGG</sequence>
<keyword evidence="2 3" id="KW-1015">Disulfide bond</keyword>
<dbReference type="InterPro" id="IPR031569">
    <property type="entry name" value="ApeC"/>
</dbReference>
<dbReference type="Pfam" id="PF00431">
    <property type="entry name" value="CUB"/>
    <property type="match status" value="1"/>
</dbReference>
<feature type="domain" description="CUB" evidence="5">
    <location>
        <begin position="326"/>
        <end position="412"/>
    </location>
</feature>
<feature type="disulfide bond" evidence="3">
    <location>
        <begin position="384"/>
        <end position="423"/>
    </location>
</feature>
<dbReference type="Gene3D" id="2.60.120.290">
    <property type="entry name" value="Spermadhesin, CUB domain"/>
    <property type="match status" value="1"/>
</dbReference>
<evidence type="ECO:0008006" key="11">
    <source>
        <dbReference type="Google" id="ProtNLM"/>
    </source>
</evidence>
<dbReference type="InterPro" id="IPR035976">
    <property type="entry name" value="Sushi/SCR/CCP_sf"/>
</dbReference>
<evidence type="ECO:0000256" key="4">
    <source>
        <dbReference type="PROSITE-ProRule" id="PRU00302"/>
    </source>
</evidence>
<dbReference type="PROSITE" id="PS50070">
    <property type="entry name" value="KRINGLE_2"/>
    <property type="match status" value="1"/>
</dbReference>
<dbReference type="GO" id="GO:0008237">
    <property type="term" value="F:metallopeptidase activity"/>
    <property type="evidence" value="ECO:0007669"/>
    <property type="project" value="InterPro"/>
</dbReference>